<keyword evidence="3" id="KW-0479">Metal-binding</keyword>
<keyword evidence="5" id="KW-0862">Zinc</keyword>
<sequence length="262" mass="29087">MDPDPGEFAVNPALCFLIRHSTRPETFVLDLGLHKDWRAHMPDYAERMRQVGADMSVPQDVAESLLKGRLNPADVNYVCISHIHIDHVGDPAPFSGAKFIVGSGARNLPDHTTGHTQEFSTKCFEAIPKERVDYLDLSSSPPIGPFAHAHDFYRDGSLYIVDAAGHLPGHVNILARTSPDGGWIYLAADTAHDWRIIKGERKIARKPLCIHADVEKAEAHIANVVRLMEGNKRVQVLLAHDIPWYEKNKGGDAFWPGEIPSL</sequence>
<dbReference type="GO" id="GO:0016787">
    <property type="term" value="F:hydrolase activity"/>
    <property type="evidence" value="ECO:0007669"/>
    <property type="project" value="UniProtKB-KW"/>
</dbReference>
<feature type="domain" description="Metallo-beta-lactamase" evidence="6">
    <location>
        <begin position="12"/>
        <end position="173"/>
    </location>
</feature>
<gene>
    <name evidence="7" type="ORF">L227DRAFT_572138</name>
</gene>
<evidence type="ECO:0000313" key="7">
    <source>
        <dbReference type="EMBL" id="RPD63700.1"/>
    </source>
</evidence>
<proteinExistence type="inferred from homology"/>
<dbReference type="Proteomes" id="UP000313359">
    <property type="component" value="Unassembled WGS sequence"/>
</dbReference>
<keyword evidence="8" id="KW-1185">Reference proteome</keyword>
<evidence type="ECO:0000256" key="2">
    <source>
        <dbReference type="ARBA" id="ARBA00007749"/>
    </source>
</evidence>
<dbReference type="InterPro" id="IPR001279">
    <property type="entry name" value="Metallo-B-lactamas"/>
</dbReference>
<dbReference type="SUPFAM" id="SSF56281">
    <property type="entry name" value="Metallo-hydrolase/oxidoreductase"/>
    <property type="match status" value="1"/>
</dbReference>
<dbReference type="OrthoDB" id="10250730at2759"/>
<keyword evidence="4 7" id="KW-0378">Hydrolase</keyword>
<evidence type="ECO:0000259" key="6">
    <source>
        <dbReference type="Pfam" id="PF00753"/>
    </source>
</evidence>
<evidence type="ECO:0000256" key="1">
    <source>
        <dbReference type="ARBA" id="ARBA00001947"/>
    </source>
</evidence>
<comment type="similarity">
    <text evidence="2">Belongs to the metallo-beta-lactamase superfamily.</text>
</comment>
<dbReference type="STRING" id="1328759.A0A5C2SJC6"/>
<dbReference type="InterPro" id="IPR036866">
    <property type="entry name" value="RibonucZ/Hydroxyglut_hydro"/>
</dbReference>
<evidence type="ECO:0000313" key="8">
    <source>
        <dbReference type="Proteomes" id="UP000313359"/>
    </source>
</evidence>
<comment type="cofactor">
    <cofactor evidence="1">
        <name>Zn(2+)</name>
        <dbReference type="ChEBI" id="CHEBI:29105"/>
    </cofactor>
</comment>
<dbReference type="AlphaFoldDB" id="A0A5C2SJC6"/>
<evidence type="ECO:0000256" key="3">
    <source>
        <dbReference type="ARBA" id="ARBA00022723"/>
    </source>
</evidence>
<dbReference type="Gene3D" id="3.60.15.10">
    <property type="entry name" value="Ribonuclease Z/Hydroxyacylglutathione hydrolase-like"/>
    <property type="match status" value="1"/>
</dbReference>
<evidence type="ECO:0000256" key="4">
    <source>
        <dbReference type="ARBA" id="ARBA00022801"/>
    </source>
</evidence>
<dbReference type="GO" id="GO:0046872">
    <property type="term" value="F:metal ion binding"/>
    <property type="evidence" value="ECO:0007669"/>
    <property type="project" value="UniProtKB-KW"/>
</dbReference>
<dbReference type="Pfam" id="PF00753">
    <property type="entry name" value="Lactamase_B"/>
    <property type="match status" value="1"/>
</dbReference>
<accession>A0A5C2SJC6</accession>
<evidence type="ECO:0000256" key="5">
    <source>
        <dbReference type="ARBA" id="ARBA00022833"/>
    </source>
</evidence>
<reference evidence="7" key="1">
    <citation type="journal article" date="2018" name="Genome Biol. Evol.">
        <title>Genomics and development of Lentinus tigrinus, a white-rot wood-decaying mushroom with dimorphic fruiting bodies.</title>
        <authorList>
            <person name="Wu B."/>
            <person name="Xu Z."/>
            <person name="Knudson A."/>
            <person name="Carlson A."/>
            <person name="Chen N."/>
            <person name="Kovaka S."/>
            <person name="LaButti K."/>
            <person name="Lipzen A."/>
            <person name="Pennachio C."/>
            <person name="Riley R."/>
            <person name="Schakwitz W."/>
            <person name="Umezawa K."/>
            <person name="Ohm R.A."/>
            <person name="Grigoriev I.V."/>
            <person name="Nagy L.G."/>
            <person name="Gibbons J."/>
            <person name="Hibbett D."/>
        </authorList>
    </citation>
    <scope>NUCLEOTIDE SEQUENCE [LARGE SCALE GENOMIC DNA]</scope>
    <source>
        <strain evidence="7">ALCF2SS1-6</strain>
    </source>
</reference>
<dbReference type="InterPro" id="IPR051013">
    <property type="entry name" value="MBL_superfamily_lactonases"/>
</dbReference>
<dbReference type="EMBL" id="ML122255">
    <property type="protein sequence ID" value="RPD63700.1"/>
    <property type="molecule type" value="Genomic_DNA"/>
</dbReference>
<dbReference type="CDD" id="cd07730">
    <property type="entry name" value="metallo-hydrolase-like_MBL-fold"/>
    <property type="match status" value="1"/>
</dbReference>
<dbReference type="PANTHER" id="PTHR42978">
    <property type="entry name" value="QUORUM-QUENCHING LACTONASE YTNP-RELATED-RELATED"/>
    <property type="match status" value="1"/>
</dbReference>
<name>A0A5C2SJC6_9APHY</name>
<organism evidence="7 8">
    <name type="scientific">Lentinus tigrinus ALCF2SS1-6</name>
    <dbReference type="NCBI Taxonomy" id="1328759"/>
    <lineage>
        <taxon>Eukaryota</taxon>
        <taxon>Fungi</taxon>
        <taxon>Dikarya</taxon>
        <taxon>Basidiomycota</taxon>
        <taxon>Agaricomycotina</taxon>
        <taxon>Agaricomycetes</taxon>
        <taxon>Polyporales</taxon>
        <taxon>Polyporaceae</taxon>
        <taxon>Lentinus</taxon>
    </lineage>
</organism>
<dbReference type="PANTHER" id="PTHR42978:SF2">
    <property type="entry name" value="102 KBASES UNSTABLE REGION: FROM 1 TO 119443"/>
    <property type="match status" value="1"/>
</dbReference>
<protein>
    <submittedName>
        <fullName evidence="7">Metallo-hydrolase/oxidoreductase</fullName>
    </submittedName>
</protein>